<dbReference type="RefSeq" id="XP_008097852.1">
    <property type="nucleotide sequence ID" value="XM_008099661.1"/>
</dbReference>
<reference evidence="3" key="1">
    <citation type="journal article" date="2012" name="Nat. Genet.">
        <title>Lifestyle transitions in plant pathogenic Colletotrichum fungi deciphered by genome and transcriptome analyses.</title>
        <authorList>
            <person name="O'Connell R.J."/>
            <person name="Thon M.R."/>
            <person name="Hacquard S."/>
            <person name="Amyotte S.G."/>
            <person name="Kleemann J."/>
            <person name="Torres M.F."/>
            <person name="Damm U."/>
            <person name="Buiate E.A."/>
            <person name="Epstein L."/>
            <person name="Alkan N."/>
            <person name="Altmueller J."/>
            <person name="Alvarado-Balderrama L."/>
            <person name="Bauser C.A."/>
            <person name="Becker C."/>
            <person name="Birren B.W."/>
            <person name="Chen Z."/>
            <person name="Choi J."/>
            <person name="Crouch J.A."/>
            <person name="Duvick J.P."/>
            <person name="Farman M.A."/>
            <person name="Gan P."/>
            <person name="Heiman D."/>
            <person name="Henrissat B."/>
            <person name="Howard R.J."/>
            <person name="Kabbage M."/>
            <person name="Koch C."/>
            <person name="Kracher B."/>
            <person name="Kubo Y."/>
            <person name="Law A.D."/>
            <person name="Lebrun M.-H."/>
            <person name="Lee Y.-H."/>
            <person name="Miyara I."/>
            <person name="Moore N."/>
            <person name="Neumann U."/>
            <person name="Nordstroem K."/>
            <person name="Panaccione D.G."/>
            <person name="Panstruga R."/>
            <person name="Place M."/>
            <person name="Proctor R.H."/>
            <person name="Prusky D."/>
            <person name="Rech G."/>
            <person name="Reinhardt R."/>
            <person name="Rollins J.A."/>
            <person name="Rounsley S."/>
            <person name="Schardl C.L."/>
            <person name="Schwartz D.C."/>
            <person name="Shenoy N."/>
            <person name="Shirasu K."/>
            <person name="Sikhakolli U.R."/>
            <person name="Stueber K."/>
            <person name="Sukno S.A."/>
            <person name="Sweigard J.A."/>
            <person name="Takano Y."/>
            <person name="Takahara H."/>
            <person name="Trail F."/>
            <person name="van der Does H.C."/>
            <person name="Voll L.M."/>
            <person name="Will I."/>
            <person name="Young S."/>
            <person name="Zeng Q."/>
            <person name="Zhang J."/>
            <person name="Zhou S."/>
            <person name="Dickman M.B."/>
            <person name="Schulze-Lefert P."/>
            <person name="Ver Loren van Themaat E."/>
            <person name="Ma L.-J."/>
            <person name="Vaillancourt L.J."/>
        </authorList>
    </citation>
    <scope>NUCLEOTIDE SEQUENCE [LARGE SCALE GENOMIC DNA]</scope>
    <source>
        <strain evidence="3">M1.001 / M2 / FGSC 10212</strain>
    </source>
</reference>
<evidence type="ECO:0000313" key="3">
    <source>
        <dbReference type="Proteomes" id="UP000008782"/>
    </source>
</evidence>
<keyword evidence="1" id="KW-0812">Transmembrane</keyword>
<sequence>QVRKVGAMAIWTLFPAMAITPQYFLNRRGAATGLTVAGSSLGALVFPIVLSELLETVWFGWYVRICGFIMMPALIISSPTVRARPLRERVVSSSGRHSRNRSIFARSMTCVLCSLACSFYSSIYLRLASTMI</sequence>
<name>E3QSJ4_COLGM</name>
<evidence type="ECO:0000256" key="1">
    <source>
        <dbReference type="SAM" id="Phobius"/>
    </source>
</evidence>
<dbReference type="AlphaFoldDB" id="E3QSJ4"/>
<dbReference type="EMBL" id="GG697374">
    <property type="protein sequence ID" value="EFQ33832.1"/>
    <property type="molecule type" value="Genomic_DNA"/>
</dbReference>
<dbReference type="GeneID" id="24414341"/>
<organism evidence="3">
    <name type="scientific">Colletotrichum graminicola (strain M1.001 / M2 / FGSC 10212)</name>
    <name type="common">Maize anthracnose fungus</name>
    <name type="synonym">Glomerella graminicola</name>
    <dbReference type="NCBI Taxonomy" id="645133"/>
    <lineage>
        <taxon>Eukaryota</taxon>
        <taxon>Fungi</taxon>
        <taxon>Dikarya</taxon>
        <taxon>Ascomycota</taxon>
        <taxon>Pezizomycotina</taxon>
        <taxon>Sordariomycetes</taxon>
        <taxon>Hypocreomycetidae</taxon>
        <taxon>Glomerellales</taxon>
        <taxon>Glomerellaceae</taxon>
        <taxon>Colletotrichum</taxon>
        <taxon>Colletotrichum graminicola species complex</taxon>
    </lineage>
</organism>
<protein>
    <submittedName>
        <fullName evidence="2">Tat pathway signal sequence</fullName>
    </submittedName>
</protein>
<feature type="transmembrane region" description="Helical" evidence="1">
    <location>
        <begin position="61"/>
        <end position="82"/>
    </location>
</feature>
<dbReference type="Proteomes" id="UP000008782">
    <property type="component" value="Unassembled WGS sequence"/>
</dbReference>
<dbReference type="InterPro" id="IPR050327">
    <property type="entry name" value="Proton-linked_MCT"/>
</dbReference>
<proteinExistence type="predicted"/>
<feature type="transmembrane region" description="Helical" evidence="1">
    <location>
        <begin position="31"/>
        <end position="49"/>
    </location>
</feature>
<dbReference type="PANTHER" id="PTHR11360:SF319">
    <property type="entry name" value="MAJOR FACILITATOR SUPERFAMILY (MFS) PROFILE DOMAIN-CONTAINING PROTEIN"/>
    <property type="match status" value="1"/>
</dbReference>
<dbReference type="SUPFAM" id="SSF103473">
    <property type="entry name" value="MFS general substrate transporter"/>
    <property type="match status" value="1"/>
</dbReference>
<keyword evidence="1" id="KW-0472">Membrane</keyword>
<keyword evidence="3" id="KW-1185">Reference proteome</keyword>
<accession>E3QSJ4</accession>
<gene>
    <name evidence="2" type="ORF">GLRG_08976</name>
</gene>
<dbReference type="InterPro" id="IPR036259">
    <property type="entry name" value="MFS_trans_sf"/>
</dbReference>
<dbReference type="HOGENOM" id="CLU_1922035_0_0_1"/>
<dbReference type="OrthoDB" id="6499973at2759"/>
<feature type="non-terminal residue" evidence="2">
    <location>
        <position position="1"/>
    </location>
</feature>
<dbReference type="PANTHER" id="PTHR11360">
    <property type="entry name" value="MONOCARBOXYLATE TRANSPORTER"/>
    <property type="match status" value="1"/>
</dbReference>
<dbReference type="VEuPathDB" id="FungiDB:GLRG_08976"/>
<keyword evidence="1" id="KW-1133">Transmembrane helix</keyword>
<feature type="transmembrane region" description="Helical" evidence="1">
    <location>
        <begin position="103"/>
        <end position="125"/>
    </location>
</feature>
<evidence type="ECO:0000313" key="2">
    <source>
        <dbReference type="EMBL" id="EFQ33832.1"/>
    </source>
</evidence>